<dbReference type="SUPFAM" id="SSF82171">
    <property type="entry name" value="DPP6 N-terminal domain-like"/>
    <property type="match status" value="1"/>
</dbReference>
<reference evidence="3" key="1">
    <citation type="submission" date="2015-02" db="EMBL/GenBank/DDBJ databases">
        <authorList>
            <person name="Gon?alves P."/>
        </authorList>
    </citation>
    <scope>NUCLEOTIDE SEQUENCE [LARGE SCALE GENOMIC DNA]</scope>
</reference>
<proteinExistence type="predicted"/>
<sequence length="675" mass="72095">MATTSTKQPQPYGSWESPITSDLTLTASVTLAEIAASPDGKAVAWVESRPEEKGRSAIVYQAIGSSDKEEVLPDQKWNARSRVHEYGGGAWTFGPGGESIVFSSFAGPAYKVKKGEKGWGEPEQITPASDVYRYADFDAHPTDPSLTLAVLEDHTHDTPADVVNALVLLSDSSSSPTLHTVASGADFYASPRWSPSGKHVLYTSWMHPDMPWEGSELWVAKVNLDSDGKIDLEKPIVEGSAVKVAGQLKGVESVSQPRWALNEEGKEMVVFLNDRTGFHELYSYTVESAGEPKLLLKEPTGADVGGPDWVFGNATHAPLSSTQCISTAKNGSLRIISLADGTSITLPTRFVSISALKVVSPAQIAVIASPAATPTVVSLLTLPSSPTGEIKEDILKLSSSASVDPGFISTGEKITYPTPDNSTGYAIYYAPSSAKYTGPPGDLPPLVTRCHGGPTGNARQGLDWVVAFFTSRGFAFVDVDYGGSATYGAEYRRRLDGKWGIVDVQDTIACVESLVQGGKVDAKRVSITGGSAGGFTVLAALTDSNVFTAGCSYYGVSDLKALAEDTHKFESQYLFKLVGGTPDQVPQNYHDRSPIHKASRISAPLLLLQGTEDRVVPPSQATSMLDKVKSAGGTCEIVMFEGEGHGFRSRDARKRAMEEELTWLRTTWGLEGGKA</sequence>
<protein>
    <submittedName>
        <fullName evidence="2">SPOSA6832_04161-mRNA-1:cds</fullName>
    </submittedName>
</protein>
<dbReference type="EMBL" id="CENE01000024">
    <property type="protein sequence ID" value="CEQ42359.1"/>
    <property type="molecule type" value="Genomic_DNA"/>
</dbReference>
<dbReference type="Gene3D" id="3.40.50.1820">
    <property type="entry name" value="alpha/beta hydrolase"/>
    <property type="match status" value="1"/>
</dbReference>
<dbReference type="Pfam" id="PF00326">
    <property type="entry name" value="Peptidase_S9"/>
    <property type="match status" value="1"/>
</dbReference>
<dbReference type="OrthoDB" id="43744at2759"/>
<dbReference type="Proteomes" id="UP000243876">
    <property type="component" value="Unassembled WGS sequence"/>
</dbReference>
<dbReference type="PANTHER" id="PTHR43056:SF5">
    <property type="entry name" value="PEPTIDASE S9 PROLYL OLIGOPEPTIDASE CATALYTIC DOMAIN-CONTAINING PROTEIN"/>
    <property type="match status" value="1"/>
</dbReference>
<dbReference type="InterPro" id="IPR011042">
    <property type="entry name" value="6-blade_b-propeller_TolB-like"/>
</dbReference>
<feature type="domain" description="Peptidase S9 prolyl oligopeptidase catalytic" evidence="1">
    <location>
        <begin position="462"/>
        <end position="667"/>
    </location>
</feature>
<name>A0A0D6EQX6_SPOSA</name>
<dbReference type="GO" id="GO:0008236">
    <property type="term" value="F:serine-type peptidase activity"/>
    <property type="evidence" value="ECO:0007669"/>
    <property type="project" value="InterPro"/>
</dbReference>
<accession>A0A0D6EQX6</accession>
<dbReference type="AlphaFoldDB" id="A0A0D6EQX6"/>
<gene>
    <name evidence="2" type="primary">SPOSA6832_04161</name>
</gene>
<organism evidence="2 3">
    <name type="scientific">Sporidiobolus salmonicolor</name>
    <name type="common">Yeast-like fungus</name>
    <name type="synonym">Sporobolomyces salmonicolor</name>
    <dbReference type="NCBI Taxonomy" id="5005"/>
    <lineage>
        <taxon>Eukaryota</taxon>
        <taxon>Fungi</taxon>
        <taxon>Dikarya</taxon>
        <taxon>Basidiomycota</taxon>
        <taxon>Pucciniomycotina</taxon>
        <taxon>Microbotryomycetes</taxon>
        <taxon>Sporidiobolales</taxon>
        <taxon>Sporidiobolaceae</taxon>
        <taxon>Sporobolomyces</taxon>
    </lineage>
</organism>
<keyword evidence="3" id="KW-1185">Reference proteome</keyword>
<dbReference type="InterPro" id="IPR001375">
    <property type="entry name" value="Peptidase_S9_cat"/>
</dbReference>
<dbReference type="Gene3D" id="2.120.10.30">
    <property type="entry name" value="TolB, C-terminal domain"/>
    <property type="match status" value="1"/>
</dbReference>
<dbReference type="GO" id="GO:0006508">
    <property type="term" value="P:proteolysis"/>
    <property type="evidence" value="ECO:0007669"/>
    <property type="project" value="InterPro"/>
</dbReference>
<dbReference type="PANTHER" id="PTHR43056">
    <property type="entry name" value="PEPTIDASE S9 PROLYL OLIGOPEPTIDASE"/>
    <property type="match status" value="1"/>
</dbReference>
<evidence type="ECO:0000313" key="3">
    <source>
        <dbReference type="Proteomes" id="UP000243876"/>
    </source>
</evidence>
<dbReference type="InterPro" id="IPR050585">
    <property type="entry name" value="Xaa-Pro_dipeptidyl-ppase/CocE"/>
</dbReference>
<evidence type="ECO:0000313" key="2">
    <source>
        <dbReference type="EMBL" id="CEQ42359.1"/>
    </source>
</evidence>
<evidence type="ECO:0000259" key="1">
    <source>
        <dbReference type="Pfam" id="PF00326"/>
    </source>
</evidence>
<dbReference type="SUPFAM" id="SSF53474">
    <property type="entry name" value="alpha/beta-Hydrolases"/>
    <property type="match status" value="1"/>
</dbReference>
<dbReference type="InterPro" id="IPR029058">
    <property type="entry name" value="AB_hydrolase_fold"/>
</dbReference>